<dbReference type="EMBL" id="JAZAQF010000083">
    <property type="protein sequence ID" value="MFG3818866.1"/>
    <property type="molecule type" value="Genomic_DNA"/>
</dbReference>
<comment type="similarity">
    <text evidence="2">Belongs to the carotenoid oxygenase family.</text>
</comment>
<keyword evidence="3" id="KW-0479">Metal-binding</keyword>
<name>A0ABW7CGA0_9CYAN</name>
<evidence type="ECO:0000313" key="5">
    <source>
        <dbReference type="EMBL" id="MFG3818866.1"/>
    </source>
</evidence>
<proteinExistence type="inferred from homology"/>
<dbReference type="PANTHER" id="PTHR10543">
    <property type="entry name" value="BETA-CAROTENE DIOXYGENASE"/>
    <property type="match status" value="1"/>
</dbReference>
<dbReference type="Pfam" id="PF03055">
    <property type="entry name" value="RPE65"/>
    <property type="match status" value="1"/>
</dbReference>
<reference evidence="6" key="1">
    <citation type="journal article" date="2024" name="Algal Res.">
        <title>Biochemical, toxicological and genomic investigation of a high-biomass producing Limnothrix strain isolated from Italian shallow drinking water reservoir.</title>
        <authorList>
            <person name="Simonazzi M."/>
            <person name="Shishido T.K."/>
            <person name="Delbaje E."/>
            <person name="Wahlsten M."/>
            <person name="Fewer D.P."/>
            <person name="Sivonen K."/>
            <person name="Pezzolesi L."/>
            <person name="Pistocchi R."/>
        </authorList>
    </citation>
    <scope>NUCLEOTIDE SEQUENCE [LARGE SCALE GENOMIC DNA]</scope>
    <source>
        <strain evidence="6">LRLZ20PSL1</strain>
    </source>
</reference>
<evidence type="ECO:0000256" key="2">
    <source>
        <dbReference type="ARBA" id="ARBA00006787"/>
    </source>
</evidence>
<evidence type="ECO:0000256" key="1">
    <source>
        <dbReference type="ARBA" id="ARBA00001954"/>
    </source>
</evidence>
<dbReference type="Proteomes" id="UP001604335">
    <property type="component" value="Unassembled WGS sequence"/>
</dbReference>
<organism evidence="5 6">
    <name type="scientific">Limnothrix redekei LRLZ20PSL1</name>
    <dbReference type="NCBI Taxonomy" id="3112953"/>
    <lineage>
        <taxon>Bacteria</taxon>
        <taxon>Bacillati</taxon>
        <taxon>Cyanobacteriota</taxon>
        <taxon>Cyanophyceae</taxon>
        <taxon>Pseudanabaenales</taxon>
        <taxon>Pseudanabaenaceae</taxon>
        <taxon>Limnothrix</taxon>
    </lineage>
</organism>
<comment type="cofactor">
    <cofactor evidence="1">
        <name>Fe(2+)</name>
        <dbReference type="ChEBI" id="CHEBI:29033"/>
    </cofactor>
</comment>
<dbReference type="RefSeq" id="WP_393014460.1">
    <property type="nucleotide sequence ID" value="NZ_JAZAQF010000083.1"/>
</dbReference>
<dbReference type="InterPro" id="IPR004294">
    <property type="entry name" value="Carotenoid_Oase"/>
</dbReference>
<evidence type="ECO:0000256" key="3">
    <source>
        <dbReference type="ARBA" id="ARBA00022723"/>
    </source>
</evidence>
<keyword evidence="6" id="KW-1185">Reference proteome</keyword>
<gene>
    <name evidence="5" type="ORF">VPK24_14565</name>
</gene>
<comment type="caution">
    <text evidence="5">The sequence shown here is derived from an EMBL/GenBank/DDBJ whole genome shotgun (WGS) entry which is preliminary data.</text>
</comment>
<protein>
    <submittedName>
        <fullName evidence="5">Carotenoid oxygenase family protein</fullName>
    </submittedName>
</protein>
<evidence type="ECO:0000256" key="4">
    <source>
        <dbReference type="ARBA" id="ARBA00023004"/>
    </source>
</evidence>
<keyword evidence="4" id="KW-0408">Iron</keyword>
<dbReference type="PANTHER" id="PTHR10543:SF139">
    <property type="entry name" value="DIOXYGENASE"/>
    <property type="match status" value="1"/>
</dbReference>
<evidence type="ECO:0000313" key="6">
    <source>
        <dbReference type="Proteomes" id="UP001604335"/>
    </source>
</evidence>
<sequence length="497" mass="55556">MVLATEQAQTSRDPQWLPAVRRPAIEFPLTPLTVTAGAIPENLQGTLYRNGPGRMVRSGQPTGHWFDGDGAVLAVHFGRSPDQPQGPPQAQATYRMVQTAAYEQEEAADRWLFANYGQLAPKPWWQRVGRDLKNAANTSVLPWGDRLLALWEGGWPHALDLDNLTTIGPDSLGGVLKPGQAFSAHPKVDPATGEIYNFGALPGPRPKLNLLRFDRAGRLLAQRQLPLPSLSLIHDCVLAGPYLVFCIPPLSLELLPALLNFKCFSDAMKWQGDRPTQVWFVDRETLTLTATIEAEPWFQWHFGNGWQNPDRSVSLTMARYPDFATNQHLKEVASGKITTLATSQYVELRFDLQRRQLLDQRILFDRHSDFPTVAPSEVGSPNRYSYFSTHRPDLDRPAAFKQEQFGAIARHDAQTDRITYANLEPGCYPSEPLFVADPAGDGRSGWILSVVYDGNRDCSDLQIWQSDRLDDAPIARLAFPHPINLGFHGVWHPKSTS</sequence>
<accession>A0ABW7CGA0</accession>